<dbReference type="Proteomes" id="UP000184020">
    <property type="component" value="Unassembled WGS sequence"/>
</dbReference>
<keyword evidence="2" id="KW-1185">Reference proteome</keyword>
<organism evidence="1 2">
    <name type="scientific">Flavobacterium micromati</name>
    <dbReference type="NCBI Taxonomy" id="229205"/>
    <lineage>
        <taxon>Bacteria</taxon>
        <taxon>Pseudomonadati</taxon>
        <taxon>Bacteroidota</taxon>
        <taxon>Flavobacteriia</taxon>
        <taxon>Flavobacteriales</taxon>
        <taxon>Flavobacteriaceae</taxon>
        <taxon>Flavobacterium</taxon>
    </lineage>
</organism>
<name>A0A1M5HNU7_9FLAO</name>
<accession>A0A1M5HNU7</accession>
<dbReference type="EMBL" id="FQWF01000003">
    <property type="protein sequence ID" value="SHG17615.1"/>
    <property type="molecule type" value="Genomic_DNA"/>
</dbReference>
<dbReference type="STRING" id="229205.SAMN05444372_10355"/>
<evidence type="ECO:0000313" key="1">
    <source>
        <dbReference type="EMBL" id="SHG17615.1"/>
    </source>
</evidence>
<reference evidence="2" key="1">
    <citation type="submission" date="2016-11" db="EMBL/GenBank/DDBJ databases">
        <authorList>
            <person name="Varghese N."/>
            <person name="Submissions S."/>
        </authorList>
    </citation>
    <scope>NUCLEOTIDE SEQUENCE [LARGE SCALE GENOMIC DNA]</scope>
    <source>
        <strain evidence="2">DSM 17659</strain>
    </source>
</reference>
<dbReference type="RefSeq" id="WP_170857183.1">
    <property type="nucleotide sequence ID" value="NZ_FQWF01000003.1"/>
</dbReference>
<gene>
    <name evidence="1" type="ORF">SAMN05444372_10355</name>
</gene>
<evidence type="ECO:0000313" key="2">
    <source>
        <dbReference type="Proteomes" id="UP000184020"/>
    </source>
</evidence>
<proteinExistence type="predicted"/>
<dbReference type="AlphaFoldDB" id="A0A1M5HNU7"/>
<sequence length="53" mass="6038">MIIYLLAKKIFLNVGVADKRGKEYVKKTITVSAFSQIIAIHNARSTIIENNFR</sequence>
<protein>
    <submittedName>
        <fullName evidence="1">Uncharacterized protein</fullName>
    </submittedName>
</protein>